<proteinExistence type="predicted"/>
<organism evidence="1 2">
    <name type="scientific">Triparma laevis f. longispina</name>
    <dbReference type="NCBI Taxonomy" id="1714387"/>
    <lineage>
        <taxon>Eukaryota</taxon>
        <taxon>Sar</taxon>
        <taxon>Stramenopiles</taxon>
        <taxon>Ochrophyta</taxon>
        <taxon>Bolidophyceae</taxon>
        <taxon>Parmales</taxon>
        <taxon>Triparmaceae</taxon>
        <taxon>Triparma</taxon>
    </lineage>
</organism>
<reference evidence="2" key="1">
    <citation type="journal article" date="2023" name="Commun. Biol.">
        <title>Genome analysis of Parmales, the sister group of diatoms, reveals the evolutionary specialization of diatoms from phago-mixotrophs to photoautotrophs.</title>
        <authorList>
            <person name="Ban H."/>
            <person name="Sato S."/>
            <person name="Yoshikawa S."/>
            <person name="Yamada K."/>
            <person name="Nakamura Y."/>
            <person name="Ichinomiya M."/>
            <person name="Sato N."/>
            <person name="Blanc-Mathieu R."/>
            <person name="Endo H."/>
            <person name="Kuwata A."/>
            <person name="Ogata H."/>
        </authorList>
    </citation>
    <scope>NUCLEOTIDE SEQUENCE [LARGE SCALE GENOMIC DNA]</scope>
    <source>
        <strain evidence="2">NIES 3700</strain>
    </source>
</reference>
<dbReference type="SUPFAM" id="SSF51197">
    <property type="entry name" value="Clavaminate synthase-like"/>
    <property type="match status" value="1"/>
</dbReference>
<name>A0A9W7KWN7_9STRA</name>
<dbReference type="AlphaFoldDB" id="A0A9W7KWN7"/>
<gene>
    <name evidence="1" type="ORF">TrLO_g4882</name>
</gene>
<dbReference type="Gene3D" id="2.60.120.620">
    <property type="entry name" value="q2cbj1_9rhob like domain"/>
    <property type="match status" value="1"/>
</dbReference>
<dbReference type="EMBL" id="BRXW01000214">
    <property type="protein sequence ID" value="GMI14492.1"/>
    <property type="molecule type" value="Genomic_DNA"/>
</dbReference>
<keyword evidence="2" id="KW-1185">Reference proteome</keyword>
<sequence>MEITGVEQPVVGPIPLHLSDKPVILPPELAGLNIPSEFSDLAIRMPPLSAALLLHTSQPSTVNAHDLIEELKLPHHLKTEALKGLRTEFNDAVMLENGILTSSECEILRTAIHEEWQEKSDTIDGGPDHQLKLSVESFKNLTSNSTLKKILELAKTFSQTLTTSDFKSMKIFIRSYTPSTRPWCPFHTDSSTLTINISLSSPENYSGGILYCLADNSVRSIMRGKGDCTIHSSRLLHGVSRLRSGRRESCVIFIGDAKVRTKLLMFGEEGMPEIEDEELCFFELLENEERWKGYMNGIRINEGMENVGKKIEKVCCMYDAPHLRPTRIKVVAERYEKAGYSLRQLVVYLNGIDDE</sequence>
<dbReference type="Proteomes" id="UP001165122">
    <property type="component" value="Unassembled WGS sequence"/>
</dbReference>
<evidence type="ECO:0000313" key="1">
    <source>
        <dbReference type="EMBL" id="GMI14492.1"/>
    </source>
</evidence>
<accession>A0A9W7KWN7</accession>
<evidence type="ECO:0000313" key="2">
    <source>
        <dbReference type="Proteomes" id="UP001165122"/>
    </source>
</evidence>
<comment type="caution">
    <text evidence="1">The sequence shown here is derived from an EMBL/GenBank/DDBJ whole genome shotgun (WGS) entry which is preliminary data.</text>
</comment>
<dbReference type="OrthoDB" id="69177at2759"/>
<protein>
    <submittedName>
        <fullName evidence="1">Uncharacterized protein</fullName>
    </submittedName>
</protein>